<accession>A0A8J4VZX4</accession>
<dbReference type="Proteomes" id="UP000702964">
    <property type="component" value="Unassembled WGS sequence"/>
</dbReference>
<dbReference type="GO" id="GO:0005886">
    <property type="term" value="C:plasma membrane"/>
    <property type="evidence" value="ECO:0007669"/>
    <property type="project" value="UniProtKB-SubCell"/>
</dbReference>
<dbReference type="InterPro" id="IPR044566">
    <property type="entry name" value="RMV1-like"/>
</dbReference>
<comment type="caution">
    <text evidence="9">The sequence shown here is derived from an EMBL/GenBank/DDBJ whole genome shotgun (WGS) entry which is preliminary data.</text>
</comment>
<evidence type="ECO:0000256" key="1">
    <source>
        <dbReference type="ARBA" id="ARBA00004651"/>
    </source>
</evidence>
<evidence type="ECO:0000256" key="5">
    <source>
        <dbReference type="ARBA" id="ARBA00022989"/>
    </source>
</evidence>
<name>A0A8J4VZX4_9STRA</name>
<reference evidence="9" key="1">
    <citation type="journal article" date="2015" name="Genom Data">
        <title>Draft genome sequences of Phytophthora kernoviae and Phytophthora ramorum lineage EU2 from Scotland.</title>
        <authorList>
            <person name="Sambles C."/>
            <person name="Schlenzig A."/>
            <person name="O'Neill P."/>
            <person name="Grant M."/>
            <person name="Studholme D.J."/>
        </authorList>
    </citation>
    <scope>NUCLEOTIDE SEQUENCE</scope>
    <source>
        <strain evidence="9">00238/432</strain>
    </source>
</reference>
<feature type="transmembrane region" description="Helical" evidence="8">
    <location>
        <begin position="304"/>
        <end position="321"/>
    </location>
</feature>
<evidence type="ECO:0000256" key="7">
    <source>
        <dbReference type="ARBA" id="ARBA00024041"/>
    </source>
</evidence>
<feature type="transmembrane region" description="Helical" evidence="8">
    <location>
        <begin position="144"/>
        <end position="166"/>
    </location>
</feature>
<evidence type="ECO:0008006" key="11">
    <source>
        <dbReference type="Google" id="ProtNLM"/>
    </source>
</evidence>
<evidence type="ECO:0000256" key="4">
    <source>
        <dbReference type="ARBA" id="ARBA00022692"/>
    </source>
</evidence>
<keyword evidence="2" id="KW-0813">Transport</keyword>
<dbReference type="PANTHER" id="PTHR45826:SF2">
    <property type="entry name" value="AMINO ACID TRANSPORTER"/>
    <property type="match status" value="1"/>
</dbReference>
<keyword evidence="3" id="KW-1003">Cell membrane</keyword>
<dbReference type="InterPro" id="IPR002293">
    <property type="entry name" value="AA/rel_permease1"/>
</dbReference>
<evidence type="ECO:0000256" key="6">
    <source>
        <dbReference type="ARBA" id="ARBA00023136"/>
    </source>
</evidence>
<reference evidence="9" key="2">
    <citation type="submission" date="2020-02" db="EMBL/GenBank/DDBJ databases">
        <authorList>
            <person name="Studholme D.J."/>
        </authorList>
    </citation>
    <scope>NUCLEOTIDE SEQUENCE</scope>
    <source>
        <strain evidence="9">00238/432</strain>
    </source>
</reference>
<dbReference type="PIRSF" id="PIRSF006060">
    <property type="entry name" value="AA_transporter"/>
    <property type="match status" value="1"/>
</dbReference>
<organism evidence="9 10">
    <name type="scientific">Phytophthora kernoviae 00238/432</name>
    <dbReference type="NCBI Taxonomy" id="1284355"/>
    <lineage>
        <taxon>Eukaryota</taxon>
        <taxon>Sar</taxon>
        <taxon>Stramenopiles</taxon>
        <taxon>Oomycota</taxon>
        <taxon>Peronosporomycetes</taxon>
        <taxon>Peronosporales</taxon>
        <taxon>Peronosporaceae</taxon>
        <taxon>Phytophthora</taxon>
    </lineage>
</organism>
<dbReference type="EMBL" id="AOFI03000631">
    <property type="protein sequence ID" value="KAF4316028.1"/>
    <property type="molecule type" value="Genomic_DNA"/>
</dbReference>
<evidence type="ECO:0000313" key="10">
    <source>
        <dbReference type="Proteomes" id="UP000702964"/>
    </source>
</evidence>
<dbReference type="PANTHER" id="PTHR45826">
    <property type="entry name" value="POLYAMINE TRANSPORTER PUT1"/>
    <property type="match status" value="1"/>
</dbReference>
<evidence type="ECO:0000256" key="8">
    <source>
        <dbReference type="SAM" id="Phobius"/>
    </source>
</evidence>
<sequence>MPGSHSHRQLGILSVALITYFNVSGGPWGNGSFCKWVGVAFGRPMGFQVGFWSWVSGVIDNAIYPCLIVDTLLPLLEGDKHTEDTNVLVAYAMPLIEPANWFVIRKDRDWGRLMSSLYWNYSGFDAAGAYAGEIQSPKTTYPRAMVLTVVLIAFTYIIPFIAISGADMPHYTTWDDGSYSVIAEKIGGTWLCIWVLISSVFGNLGLYVAEMAKDGFQLAGMADSGLAPPYFAQRHPDTGVPRRAILLAFFIIVFMGLFDFDTILGVDNFLSALSSLVEMSAAVRMRFSHPEIERPYRVNLSDKSLVVAMMLPFTLGVFIMVNELTKSWTSFWLNVIALALGYVCQKYIEQHPYHKYSELIQPPLDMNDLSEEF</sequence>
<keyword evidence="6 8" id="KW-0472">Membrane</keyword>
<protein>
    <recommendedName>
        <fullName evidence="11">Amino acid permease/ SLC12A domain-containing protein</fullName>
    </recommendedName>
</protein>
<comment type="similarity">
    <text evidence="7">Belongs to the amino acid-polyamine-organocation (APC) superfamily. Polyamine:cation symporter (PHS) (TC 2.A.3.12) family.</text>
</comment>
<feature type="transmembrane region" description="Helical" evidence="8">
    <location>
        <begin position="186"/>
        <end position="209"/>
    </location>
</feature>
<evidence type="ECO:0000256" key="3">
    <source>
        <dbReference type="ARBA" id="ARBA00022475"/>
    </source>
</evidence>
<comment type="subcellular location">
    <subcellularLocation>
        <location evidence="1">Cell membrane</location>
        <topology evidence="1">Multi-pass membrane protein</topology>
    </subcellularLocation>
</comment>
<feature type="transmembrane region" description="Helical" evidence="8">
    <location>
        <begin position="240"/>
        <end position="258"/>
    </location>
</feature>
<evidence type="ECO:0000313" key="9">
    <source>
        <dbReference type="EMBL" id="KAF4316028.1"/>
    </source>
</evidence>
<keyword evidence="4 8" id="KW-0812">Transmembrane</keyword>
<evidence type="ECO:0000256" key="2">
    <source>
        <dbReference type="ARBA" id="ARBA00022448"/>
    </source>
</evidence>
<dbReference type="GO" id="GO:0015203">
    <property type="term" value="F:polyamine transmembrane transporter activity"/>
    <property type="evidence" value="ECO:0007669"/>
    <property type="project" value="UniProtKB-ARBA"/>
</dbReference>
<dbReference type="Pfam" id="PF13520">
    <property type="entry name" value="AA_permease_2"/>
    <property type="match status" value="1"/>
</dbReference>
<proteinExistence type="inferred from homology"/>
<gene>
    <name evidence="9" type="ORF">G195_010476</name>
</gene>
<dbReference type="Gene3D" id="1.20.1740.10">
    <property type="entry name" value="Amino acid/polyamine transporter I"/>
    <property type="match status" value="1"/>
</dbReference>
<dbReference type="AlphaFoldDB" id="A0A8J4VZX4"/>
<keyword evidence="5 8" id="KW-1133">Transmembrane helix</keyword>